<keyword evidence="3" id="KW-0288">FMN</keyword>
<dbReference type="SMART" id="SM00862">
    <property type="entry name" value="Trans_reg_C"/>
    <property type="match status" value="1"/>
</dbReference>
<evidence type="ECO:0000313" key="12">
    <source>
        <dbReference type="EMBL" id="RRK30836.1"/>
    </source>
</evidence>
<dbReference type="Gene3D" id="2.40.30.30">
    <property type="entry name" value="Riboflavin kinase-like"/>
    <property type="match status" value="1"/>
</dbReference>
<dbReference type="RefSeq" id="WP_125126616.1">
    <property type="nucleotide sequence ID" value="NZ_RHJS01000002.1"/>
</dbReference>
<comment type="catalytic activity">
    <reaction evidence="8">
        <text>riboflavin + ATP = FMN + ADP + H(+)</text>
        <dbReference type="Rhea" id="RHEA:14357"/>
        <dbReference type="ChEBI" id="CHEBI:15378"/>
        <dbReference type="ChEBI" id="CHEBI:30616"/>
        <dbReference type="ChEBI" id="CHEBI:57986"/>
        <dbReference type="ChEBI" id="CHEBI:58210"/>
        <dbReference type="ChEBI" id="CHEBI:456216"/>
        <dbReference type="EC" id="2.7.1.26"/>
    </reaction>
</comment>
<dbReference type="GO" id="GO:0008531">
    <property type="term" value="F:riboflavin kinase activity"/>
    <property type="evidence" value="ECO:0007669"/>
    <property type="project" value="UniProtKB-EC"/>
</dbReference>
<dbReference type="GO" id="GO:0009398">
    <property type="term" value="P:FMN biosynthetic process"/>
    <property type="evidence" value="ECO:0007669"/>
    <property type="project" value="TreeGrafter"/>
</dbReference>
<dbReference type="EMBL" id="RHJS01000002">
    <property type="protein sequence ID" value="RRK30836.1"/>
    <property type="molecule type" value="Genomic_DNA"/>
</dbReference>
<dbReference type="GO" id="GO:0009231">
    <property type="term" value="P:riboflavin biosynthetic process"/>
    <property type="evidence" value="ECO:0007669"/>
    <property type="project" value="InterPro"/>
</dbReference>
<dbReference type="InterPro" id="IPR023465">
    <property type="entry name" value="Riboflavin_kinase_dom_sf"/>
</dbReference>
<dbReference type="GO" id="GO:0005524">
    <property type="term" value="F:ATP binding"/>
    <property type="evidence" value="ECO:0007669"/>
    <property type="project" value="UniProtKB-KW"/>
</dbReference>
<gene>
    <name evidence="12" type="ORF">EBB54_05200</name>
</gene>
<evidence type="ECO:0000256" key="2">
    <source>
        <dbReference type="ARBA" id="ARBA00022630"/>
    </source>
</evidence>
<dbReference type="GO" id="GO:0006355">
    <property type="term" value="P:regulation of DNA-templated transcription"/>
    <property type="evidence" value="ECO:0007669"/>
    <property type="project" value="InterPro"/>
</dbReference>
<keyword evidence="2" id="KW-0285">Flavoprotein</keyword>
<keyword evidence="6" id="KW-0067">ATP-binding</keyword>
<dbReference type="InterPro" id="IPR036388">
    <property type="entry name" value="WH-like_DNA-bd_sf"/>
</dbReference>
<evidence type="ECO:0000256" key="4">
    <source>
        <dbReference type="ARBA" id="ARBA00022679"/>
    </source>
</evidence>
<dbReference type="InterPro" id="IPR023468">
    <property type="entry name" value="Riboflavin_kinase"/>
</dbReference>
<evidence type="ECO:0000256" key="9">
    <source>
        <dbReference type="PROSITE-ProRule" id="PRU01091"/>
    </source>
</evidence>
<keyword evidence="4" id="KW-0808">Transferase</keyword>
<dbReference type="SMART" id="SM00904">
    <property type="entry name" value="Flavokinase"/>
    <property type="match status" value="1"/>
</dbReference>
<evidence type="ECO:0000256" key="1">
    <source>
        <dbReference type="ARBA" id="ARBA00012105"/>
    </source>
</evidence>
<dbReference type="InterPro" id="IPR016032">
    <property type="entry name" value="Sig_transdc_resp-reg_C-effctor"/>
</dbReference>
<dbReference type="AlphaFoldDB" id="A0A426DDF3"/>
<keyword evidence="7 9" id="KW-0238">DNA-binding</keyword>
<dbReference type="InterPro" id="IPR001867">
    <property type="entry name" value="OmpR/PhoB-type_DNA-bd"/>
</dbReference>
<evidence type="ECO:0000259" key="11">
    <source>
        <dbReference type="PROSITE" id="PS51755"/>
    </source>
</evidence>
<feature type="compositionally biased region" description="Polar residues" evidence="10">
    <location>
        <begin position="1"/>
        <end position="11"/>
    </location>
</feature>
<dbReference type="CDD" id="cd00383">
    <property type="entry name" value="trans_reg_C"/>
    <property type="match status" value="1"/>
</dbReference>
<protein>
    <recommendedName>
        <fullName evidence="1">riboflavin kinase</fullName>
        <ecNumber evidence="1">2.7.1.26</ecNumber>
    </recommendedName>
</protein>
<dbReference type="GO" id="GO:0003677">
    <property type="term" value="F:DNA binding"/>
    <property type="evidence" value="ECO:0007669"/>
    <property type="project" value="UniProtKB-UniRule"/>
</dbReference>
<dbReference type="SUPFAM" id="SSF82114">
    <property type="entry name" value="Riboflavin kinase-like"/>
    <property type="match status" value="1"/>
</dbReference>
<evidence type="ECO:0000256" key="3">
    <source>
        <dbReference type="ARBA" id="ARBA00022643"/>
    </source>
</evidence>
<feature type="domain" description="OmpR/PhoB-type" evidence="11">
    <location>
        <begin position="152"/>
        <end position="251"/>
    </location>
</feature>
<organism evidence="12 13">
    <name type="scientific">Schaedlerella arabinosiphila</name>
    <dbReference type="NCBI Taxonomy" id="2044587"/>
    <lineage>
        <taxon>Bacteria</taxon>
        <taxon>Bacillati</taxon>
        <taxon>Bacillota</taxon>
        <taxon>Clostridia</taxon>
        <taxon>Lachnospirales</taxon>
        <taxon>Lachnospiraceae</taxon>
        <taxon>Schaedlerella</taxon>
    </lineage>
</organism>
<evidence type="ECO:0000256" key="6">
    <source>
        <dbReference type="ARBA" id="ARBA00022840"/>
    </source>
</evidence>
<dbReference type="Gene3D" id="1.10.10.10">
    <property type="entry name" value="Winged helix-like DNA-binding domain superfamily/Winged helix DNA-binding domain"/>
    <property type="match status" value="1"/>
</dbReference>
<feature type="compositionally biased region" description="Basic and acidic residues" evidence="10">
    <location>
        <begin position="15"/>
        <end position="24"/>
    </location>
</feature>
<evidence type="ECO:0000256" key="10">
    <source>
        <dbReference type="SAM" id="MobiDB-lite"/>
    </source>
</evidence>
<dbReference type="InterPro" id="IPR015865">
    <property type="entry name" value="Riboflavin_kinase_bac/euk"/>
</dbReference>
<evidence type="ECO:0000313" key="13">
    <source>
        <dbReference type="Proteomes" id="UP000274920"/>
    </source>
</evidence>
<dbReference type="PROSITE" id="PS51755">
    <property type="entry name" value="OMPR_PHOB"/>
    <property type="match status" value="1"/>
</dbReference>
<dbReference type="PANTHER" id="PTHR22749">
    <property type="entry name" value="RIBOFLAVIN KINASE/FMN ADENYLYLTRANSFERASE"/>
    <property type="match status" value="1"/>
</dbReference>
<comment type="caution">
    <text evidence="12">The sequence shown here is derived from an EMBL/GenBank/DDBJ whole genome shotgun (WGS) entry which is preliminary data.</text>
</comment>
<dbReference type="EC" id="2.7.1.26" evidence="1"/>
<feature type="region of interest" description="Disordered" evidence="10">
    <location>
        <begin position="1"/>
        <end position="25"/>
    </location>
</feature>
<dbReference type="Proteomes" id="UP000274920">
    <property type="component" value="Unassembled WGS sequence"/>
</dbReference>
<evidence type="ECO:0000256" key="7">
    <source>
        <dbReference type="ARBA" id="ARBA00023125"/>
    </source>
</evidence>
<accession>A0A426DDF3</accession>
<reference evidence="12" key="1">
    <citation type="submission" date="2018-10" db="EMBL/GenBank/DDBJ databases">
        <title>Schaedlerella arabinophila gen. nov. sp. nov., isolated from the mouse intestinal tract and comparative analysis with the genome of the closely related altered Schaedler flora strain ASF502.</title>
        <authorList>
            <person name="Miyake S."/>
            <person name="Soh M."/>
            <person name="Seedorf H."/>
        </authorList>
    </citation>
    <scope>NUCLEOTIDE SEQUENCE [LARGE SCALE GENOMIC DNA]</scope>
    <source>
        <strain evidence="12">DSM 106076</strain>
    </source>
</reference>
<sequence length="252" mass="28760">MAQINNQTMYDTSPDEVRPPRRNPDYGMPCKYTLSGKIVYGQGIGKLVGTPTANLQILSRDALPPVGVYVTEVLLEGQLYYGVTNIGTSPTVNKNKEISIETLIMNFSKDIHGQQMEIRLFKKLRCPKKFENLSMLLDQIRMDCIAAQEFFGIQMTSSKLHMSVRNHQTTINQQEIYLSTKEFDVLYMLYSNPDITYTKEQIYEAVWHEPSGGYCHAVENTVFQIRKKCRSVAKDIDFIKTIAGYGYKFHAG</sequence>
<feature type="DNA-binding region" description="OmpR/PhoB-type" evidence="9">
    <location>
        <begin position="152"/>
        <end position="251"/>
    </location>
</feature>
<keyword evidence="13" id="KW-1185">Reference proteome</keyword>
<evidence type="ECO:0000256" key="8">
    <source>
        <dbReference type="ARBA" id="ARBA00047880"/>
    </source>
</evidence>
<dbReference type="GO" id="GO:0000160">
    <property type="term" value="P:phosphorelay signal transduction system"/>
    <property type="evidence" value="ECO:0007669"/>
    <property type="project" value="InterPro"/>
</dbReference>
<dbReference type="Pfam" id="PF00486">
    <property type="entry name" value="Trans_reg_C"/>
    <property type="match status" value="1"/>
</dbReference>
<keyword evidence="5" id="KW-0547">Nucleotide-binding</keyword>
<dbReference type="Pfam" id="PF01687">
    <property type="entry name" value="Flavokinase"/>
    <property type="match status" value="1"/>
</dbReference>
<dbReference type="PANTHER" id="PTHR22749:SF6">
    <property type="entry name" value="RIBOFLAVIN KINASE"/>
    <property type="match status" value="1"/>
</dbReference>
<name>A0A426DDF3_9FIRM</name>
<dbReference type="SUPFAM" id="SSF46894">
    <property type="entry name" value="C-terminal effector domain of the bipartite response regulators"/>
    <property type="match status" value="1"/>
</dbReference>
<proteinExistence type="predicted"/>
<evidence type="ECO:0000256" key="5">
    <source>
        <dbReference type="ARBA" id="ARBA00022741"/>
    </source>
</evidence>